<dbReference type="GO" id="GO:1904680">
    <property type="term" value="F:peptide transmembrane transporter activity"/>
    <property type="evidence" value="ECO:0007669"/>
    <property type="project" value="TreeGrafter"/>
</dbReference>
<evidence type="ECO:0000259" key="1">
    <source>
        <dbReference type="Pfam" id="PF00496"/>
    </source>
</evidence>
<dbReference type="GO" id="GO:0042597">
    <property type="term" value="C:periplasmic space"/>
    <property type="evidence" value="ECO:0007669"/>
    <property type="project" value="UniProtKB-ARBA"/>
</dbReference>
<dbReference type="PANTHER" id="PTHR30290:SF65">
    <property type="entry name" value="MONOACYL PHOSPHATIDYLINOSITOL TETRAMANNOSIDE-BINDING PROTEIN LPQW-RELATED"/>
    <property type="match status" value="1"/>
</dbReference>
<dbReference type="EMBL" id="LJZR01000016">
    <property type="protein sequence ID" value="KPQ34835.1"/>
    <property type="molecule type" value="Genomic_DNA"/>
</dbReference>
<comment type="caution">
    <text evidence="2">The sequence shown here is derived from an EMBL/GenBank/DDBJ whole genome shotgun (WGS) entry which is preliminary data.</text>
</comment>
<dbReference type="CDD" id="cd08513">
    <property type="entry name" value="PBP2_thermophilic_Hb8_like"/>
    <property type="match status" value="1"/>
</dbReference>
<dbReference type="PIRSF" id="PIRSF002741">
    <property type="entry name" value="MppA"/>
    <property type="match status" value="1"/>
</dbReference>
<dbReference type="Proteomes" id="UP000050465">
    <property type="component" value="Unassembled WGS sequence"/>
</dbReference>
<sequence>MIFSLFARIVSIRNARQILGKSLLVFPLMGLLVISGCGPNDTTRQSDRQDDLGVDNTNSREDSVVRLLYSRIPTTLNPHVANGFQDFEAARIVYEPLATYEPNGDLLPVLAALIPTSENGGVSPDGRTVTWRLKPDVRWSDGQPFTAEDVVFTYQYVSNPKTAAVTAQYYEAIEKVEAVDPLTVKITFKQPNPSWALPFTGKNGMILPKHVFADYQGINARNAPANIQPVGTGPYRFIAAIDGRWTFAANEQFRDGLPAFKLVELEGGVAPYVAARRVLRDGDADFAYNLQLSIEDRKSLVSDGVGQVYATFGGYVERLMLNLTDPNKETEKGERSSVENPHPFLSDVRVRRAVDAAIDRDAIARQIYGNAGQRTNQLLPYPEQYANPNIYYKHSLEQANQLLDEAGWIDSNNNGIRDKDGVEMRMVFQTPINPVRQQTQSMIKENLAAVGIDVDISRVVEEDFFSADPAQTRSLNHFYADMQEYNIGSDTPDPAIYMSWWLCNEIASMENQWQKPNNGRYCNPEYDRVWEQASKELNPENRAVLFQRLNTILAQDYVVIPLIRRAVTNGLSDRITGVDPTPWDTSTWDIGTWAAVDAPEPETIDAPPKEGS</sequence>
<dbReference type="Gene3D" id="3.10.105.10">
    <property type="entry name" value="Dipeptide-binding Protein, Domain 3"/>
    <property type="match status" value="1"/>
</dbReference>
<dbReference type="STRING" id="1666911.HLUCCA11_12910"/>
<organism evidence="2 3">
    <name type="scientific">Phormidesmis priestleyi Ana</name>
    <dbReference type="NCBI Taxonomy" id="1666911"/>
    <lineage>
        <taxon>Bacteria</taxon>
        <taxon>Bacillati</taxon>
        <taxon>Cyanobacteriota</taxon>
        <taxon>Cyanophyceae</taxon>
        <taxon>Leptolyngbyales</taxon>
        <taxon>Leptolyngbyaceae</taxon>
        <taxon>Phormidesmis</taxon>
    </lineage>
</organism>
<feature type="domain" description="Solute-binding protein family 5" evidence="1">
    <location>
        <begin position="121"/>
        <end position="504"/>
    </location>
</feature>
<proteinExistence type="predicted"/>
<dbReference type="Pfam" id="PF00496">
    <property type="entry name" value="SBP_bac_5"/>
    <property type="match status" value="1"/>
</dbReference>
<dbReference type="PATRIC" id="fig|1666911.3.peg.4792"/>
<dbReference type="GO" id="GO:0015833">
    <property type="term" value="P:peptide transport"/>
    <property type="evidence" value="ECO:0007669"/>
    <property type="project" value="TreeGrafter"/>
</dbReference>
<dbReference type="AlphaFoldDB" id="A0A0P8C126"/>
<dbReference type="SUPFAM" id="SSF53850">
    <property type="entry name" value="Periplasmic binding protein-like II"/>
    <property type="match status" value="1"/>
</dbReference>
<dbReference type="InterPro" id="IPR039424">
    <property type="entry name" value="SBP_5"/>
</dbReference>
<dbReference type="PANTHER" id="PTHR30290">
    <property type="entry name" value="PERIPLASMIC BINDING COMPONENT OF ABC TRANSPORTER"/>
    <property type="match status" value="1"/>
</dbReference>
<protein>
    <submittedName>
        <fullName evidence="2">Peptide/nickel transport system substrate-binding protein</fullName>
    </submittedName>
</protein>
<dbReference type="InterPro" id="IPR030678">
    <property type="entry name" value="Peptide/Ni-bd"/>
</dbReference>
<evidence type="ECO:0000313" key="2">
    <source>
        <dbReference type="EMBL" id="KPQ34835.1"/>
    </source>
</evidence>
<gene>
    <name evidence="2" type="ORF">HLUCCA11_12910</name>
</gene>
<dbReference type="Gene3D" id="3.40.190.10">
    <property type="entry name" value="Periplasmic binding protein-like II"/>
    <property type="match status" value="1"/>
</dbReference>
<reference evidence="2 3" key="1">
    <citation type="submission" date="2015-09" db="EMBL/GenBank/DDBJ databases">
        <title>Identification and resolution of microdiversity through metagenomic sequencing of parallel consortia.</title>
        <authorList>
            <person name="Nelson W.C."/>
            <person name="Romine M.F."/>
            <person name="Lindemann S.R."/>
        </authorList>
    </citation>
    <scope>NUCLEOTIDE SEQUENCE [LARGE SCALE GENOMIC DNA]</scope>
    <source>
        <strain evidence="2">Ana</strain>
    </source>
</reference>
<accession>A0A0P8C126</accession>
<dbReference type="GO" id="GO:0043190">
    <property type="term" value="C:ATP-binding cassette (ABC) transporter complex"/>
    <property type="evidence" value="ECO:0007669"/>
    <property type="project" value="InterPro"/>
</dbReference>
<evidence type="ECO:0000313" key="3">
    <source>
        <dbReference type="Proteomes" id="UP000050465"/>
    </source>
</evidence>
<dbReference type="InterPro" id="IPR000914">
    <property type="entry name" value="SBP_5_dom"/>
</dbReference>
<name>A0A0P8C126_9CYAN</name>